<dbReference type="PANTHER" id="PTHR36440:SF1">
    <property type="entry name" value="PUTATIVE (AFU_ORTHOLOGUE AFUA_8G07350)-RELATED"/>
    <property type="match status" value="1"/>
</dbReference>
<keyword evidence="3" id="KW-1185">Reference proteome</keyword>
<protein>
    <submittedName>
        <fullName evidence="2">Cupin domain</fullName>
    </submittedName>
</protein>
<comment type="caution">
    <text evidence="2">The sequence shown here is derived from an EMBL/GenBank/DDBJ whole genome shotgun (WGS) entry which is preliminary data.</text>
</comment>
<dbReference type="SUPFAM" id="SSF51182">
    <property type="entry name" value="RmlC-like cupins"/>
    <property type="match status" value="1"/>
</dbReference>
<gene>
    <name evidence="2" type="ORF">EV643_104161</name>
</gene>
<dbReference type="InterPro" id="IPR014710">
    <property type="entry name" value="RmlC-like_jellyroll"/>
</dbReference>
<dbReference type="Pfam" id="PF07883">
    <property type="entry name" value="Cupin_2"/>
    <property type="match status" value="1"/>
</dbReference>
<dbReference type="InterPro" id="IPR011051">
    <property type="entry name" value="RmlC_Cupin_sf"/>
</dbReference>
<evidence type="ECO:0000259" key="1">
    <source>
        <dbReference type="Pfam" id="PF07883"/>
    </source>
</evidence>
<dbReference type="PANTHER" id="PTHR36440">
    <property type="entry name" value="PUTATIVE (AFU_ORTHOLOGUE AFUA_8G07350)-RELATED"/>
    <property type="match status" value="1"/>
</dbReference>
<proteinExistence type="predicted"/>
<evidence type="ECO:0000313" key="2">
    <source>
        <dbReference type="EMBL" id="TDO50668.1"/>
    </source>
</evidence>
<accession>A0A4V3CAH1</accession>
<dbReference type="RefSeq" id="WP_133799862.1">
    <property type="nucleotide sequence ID" value="NZ_SNWQ01000004.1"/>
</dbReference>
<dbReference type="EMBL" id="SNWQ01000004">
    <property type="protein sequence ID" value="TDO50668.1"/>
    <property type="molecule type" value="Genomic_DNA"/>
</dbReference>
<sequence>MILPGHAYVVTSGNGRTVDLGVARMRVLASGDATNAFALTEFWGTAEGAWTVPHLHRGFEESFYVLDGRFTFTVGDEAVEANQGTYILVPRDTAHTITAAPGGGRFLTLMVPGGLEEMFIELGEMAPNAIRDPAARAAISSRYDSIPVN</sequence>
<name>A0A4V3CAH1_9ACTN</name>
<dbReference type="InterPro" id="IPR013096">
    <property type="entry name" value="Cupin_2"/>
</dbReference>
<evidence type="ECO:0000313" key="3">
    <source>
        <dbReference type="Proteomes" id="UP000295388"/>
    </source>
</evidence>
<dbReference type="Proteomes" id="UP000295388">
    <property type="component" value="Unassembled WGS sequence"/>
</dbReference>
<dbReference type="OrthoDB" id="9791637at2"/>
<organism evidence="2 3">
    <name type="scientific">Kribbella caucasensis</name>
    <dbReference type="NCBI Taxonomy" id="2512215"/>
    <lineage>
        <taxon>Bacteria</taxon>
        <taxon>Bacillati</taxon>
        <taxon>Actinomycetota</taxon>
        <taxon>Actinomycetes</taxon>
        <taxon>Propionibacteriales</taxon>
        <taxon>Kribbellaceae</taxon>
        <taxon>Kribbella</taxon>
    </lineage>
</organism>
<feature type="domain" description="Cupin type-2" evidence="1">
    <location>
        <begin position="46"/>
        <end position="105"/>
    </location>
</feature>
<reference evidence="2 3" key="1">
    <citation type="submission" date="2019-03" db="EMBL/GenBank/DDBJ databases">
        <title>Genomic Encyclopedia of Type Strains, Phase III (KMG-III): the genomes of soil and plant-associated and newly described type strains.</title>
        <authorList>
            <person name="Whitman W."/>
        </authorList>
    </citation>
    <scope>NUCLEOTIDE SEQUENCE [LARGE SCALE GENOMIC DNA]</scope>
    <source>
        <strain evidence="2 3">VKM Ac-2527</strain>
    </source>
</reference>
<dbReference type="InterPro" id="IPR053146">
    <property type="entry name" value="QDO-like"/>
</dbReference>
<dbReference type="AlphaFoldDB" id="A0A4V3CAH1"/>
<dbReference type="Gene3D" id="2.60.120.10">
    <property type="entry name" value="Jelly Rolls"/>
    <property type="match status" value="1"/>
</dbReference>